<keyword evidence="2" id="KW-1185">Reference proteome</keyword>
<sequence length="106" mass="11639">MRRARRARSPARTRGQGPQNRHGRGCQSVATRPSDPARDSRRPSPRLSLHCGSSQSSVAGRRPSAHHGFCVSTTYVLRHSGRGQLHDIWTSDSESAVDLLLIMNLG</sequence>
<dbReference type="EMBL" id="MU276005">
    <property type="protein sequence ID" value="KAI0043766.1"/>
    <property type="molecule type" value="Genomic_DNA"/>
</dbReference>
<protein>
    <submittedName>
        <fullName evidence="1">Uncharacterized protein</fullName>
    </submittedName>
</protein>
<dbReference type="Proteomes" id="UP000814033">
    <property type="component" value="Unassembled WGS sequence"/>
</dbReference>
<reference evidence="1" key="2">
    <citation type="journal article" date="2022" name="New Phytol.">
        <title>Evolutionary transition to the ectomycorrhizal habit in the genomes of a hyperdiverse lineage of mushroom-forming fungi.</title>
        <authorList>
            <person name="Looney B."/>
            <person name="Miyauchi S."/>
            <person name="Morin E."/>
            <person name="Drula E."/>
            <person name="Courty P.E."/>
            <person name="Kohler A."/>
            <person name="Kuo A."/>
            <person name="LaButti K."/>
            <person name="Pangilinan J."/>
            <person name="Lipzen A."/>
            <person name="Riley R."/>
            <person name="Andreopoulos W."/>
            <person name="He G."/>
            <person name="Johnson J."/>
            <person name="Nolan M."/>
            <person name="Tritt A."/>
            <person name="Barry K.W."/>
            <person name="Grigoriev I.V."/>
            <person name="Nagy L.G."/>
            <person name="Hibbett D."/>
            <person name="Henrissat B."/>
            <person name="Matheny P.B."/>
            <person name="Labbe J."/>
            <person name="Martin F.M."/>
        </authorList>
    </citation>
    <scope>NUCLEOTIDE SEQUENCE</scope>
    <source>
        <strain evidence="1">FP105234-sp</strain>
    </source>
</reference>
<accession>A0ACB8RHU3</accession>
<evidence type="ECO:0000313" key="2">
    <source>
        <dbReference type="Proteomes" id="UP000814033"/>
    </source>
</evidence>
<evidence type="ECO:0000313" key="1">
    <source>
        <dbReference type="EMBL" id="KAI0043766.1"/>
    </source>
</evidence>
<proteinExistence type="predicted"/>
<organism evidence="1 2">
    <name type="scientific">Auriscalpium vulgare</name>
    <dbReference type="NCBI Taxonomy" id="40419"/>
    <lineage>
        <taxon>Eukaryota</taxon>
        <taxon>Fungi</taxon>
        <taxon>Dikarya</taxon>
        <taxon>Basidiomycota</taxon>
        <taxon>Agaricomycotina</taxon>
        <taxon>Agaricomycetes</taxon>
        <taxon>Russulales</taxon>
        <taxon>Auriscalpiaceae</taxon>
        <taxon>Auriscalpium</taxon>
    </lineage>
</organism>
<gene>
    <name evidence="1" type="ORF">FA95DRAFT_345425</name>
</gene>
<reference evidence="1" key="1">
    <citation type="submission" date="2021-02" db="EMBL/GenBank/DDBJ databases">
        <authorList>
            <consortium name="DOE Joint Genome Institute"/>
            <person name="Ahrendt S."/>
            <person name="Looney B.P."/>
            <person name="Miyauchi S."/>
            <person name="Morin E."/>
            <person name="Drula E."/>
            <person name="Courty P.E."/>
            <person name="Chicoki N."/>
            <person name="Fauchery L."/>
            <person name="Kohler A."/>
            <person name="Kuo A."/>
            <person name="Labutti K."/>
            <person name="Pangilinan J."/>
            <person name="Lipzen A."/>
            <person name="Riley R."/>
            <person name="Andreopoulos W."/>
            <person name="He G."/>
            <person name="Johnson J."/>
            <person name="Barry K.W."/>
            <person name="Grigoriev I.V."/>
            <person name="Nagy L."/>
            <person name="Hibbett D."/>
            <person name="Henrissat B."/>
            <person name="Matheny P.B."/>
            <person name="Labbe J."/>
            <person name="Martin F."/>
        </authorList>
    </citation>
    <scope>NUCLEOTIDE SEQUENCE</scope>
    <source>
        <strain evidence="1">FP105234-sp</strain>
    </source>
</reference>
<name>A0ACB8RHU3_9AGAM</name>
<comment type="caution">
    <text evidence="1">The sequence shown here is derived from an EMBL/GenBank/DDBJ whole genome shotgun (WGS) entry which is preliminary data.</text>
</comment>